<sequence>MCEHCYGIVCANAVSSEAIGDDEDDATDTSVAEVSVLCDLVIPNMYTIASYITDELGAQDLCLASNFDNEYVIDEALSANSLVRSDDPLECTERVYARNIDYPHPGKTAACPNGGKWNRLALIRRSGTKEEDVSHYCLTNHRVVDFLASEY</sequence>
<comment type="caution">
    <text evidence="1">The sequence shown here is derived from an EMBL/GenBank/DDBJ whole genome shotgun (WGS) entry which is preliminary data.</text>
</comment>
<protein>
    <submittedName>
        <fullName evidence="1">Uncharacterized protein</fullName>
    </submittedName>
</protein>
<dbReference type="EMBL" id="JARBHB010000006">
    <property type="protein sequence ID" value="KAJ8880219.1"/>
    <property type="molecule type" value="Genomic_DNA"/>
</dbReference>
<proteinExistence type="predicted"/>
<dbReference type="Proteomes" id="UP001159363">
    <property type="component" value="Chromosome 5"/>
</dbReference>
<reference evidence="1 2" key="1">
    <citation type="submission" date="2023-02" db="EMBL/GenBank/DDBJ databases">
        <title>LHISI_Scaffold_Assembly.</title>
        <authorList>
            <person name="Stuart O.P."/>
            <person name="Cleave R."/>
            <person name="Magrath M.J.L."/>
            <person name="Mikheyev A.S."/>
        </authorList>
    </citation>
    <scope>NUCLEOTIDE SEQUENCE [LARGE SCALE GENOMIC DNA]</scope>
    <source>
        <strain evidence="1">Daus_M_001</strain>
        <tissue evidence="1">Leg muscle</tissue>
    </source>
</reference>
<evidence type="ECO:0000313" key="2">
    <source>
        <dbReference type="Proteomes" id="UP001159363"/>
    </source>
</evidence>
<name>A0ABQ9H7C7_9NEOP</name>
<organism evidence="1 2">
    <name type="scientific">Dryococelus australis</name>
    <dbReference type="NCBI Taxonomy" id="614101"/>
    <lineage>
        <taxon>Eukaryota</taxon>
        <taxon>Metazoa</taxon>
        <taxon>Ecdysozoa</taxon>
        <taxon>Arthropoda</taxon>
        <taxon>Hexapoda</taxon>
        <taxon>Insecta</taxon>
        <taxon>Pterygota</taxon>
        <taxon>Neoptera</taxon>
        <taxon>Polyneoptera</taxon>
        <taxon>Phasmatodea</taxon>
        <taxon>Verophasmatodea</taxon>
        <taxon>Anareolatae</taxon>
        <taxon>Phasmatidae</taxon>
        <taxon>Eurycanthinae</taxon>
        <taxon>Dryococelus</taxon>
    </lineage>
</organism>
<gene>
    <name evidence="1" type="ORF">PR048_016685</name>
</gene>
<keyword evidence="2" id="KW-1185">Reference proteome</keyword>
<evidence type="ECO:0000313" key="1">
    <source>
        <dbReference type="EMBL" id="KAJ8880219.1"/>
    </source>
</evidence>
<accession>A0ABQ9H7C7</accession>